<reference evidence="2 3" key="1">
    <citation type="submission" date="2016-02" db="EMBL/GenBank/DDBJ databases">
        <title>Genome sequence of Tissierella creatinophila DSM 6911.</title>
        <authorList>
            <person name="Poehlein A."/>
            <person name="Daniel R."/>
        </authorList>
    </citation>
    <scope>NUCLEOTIDE SEQUENCE [LARGE SCALE GENOMIC DNA]</scope>
    <source>
        <strain evidence="2 3">DSM 6911</strain>
    </source>
</reference>
<keyword evidence="1" id="KW-0472">Membrane</keyword>
<feature type="transmembrane region" description="Helical" evidence="1">
    <location>
        <begin position="379"/>
        <end position="396"/>
    </location>
</feature>
<dbReference type="RefSeq" id="WP_075726489.1">
    <property type="nucleotide sequence ID" value="NZ_LTDM01000022.1"/>
</dbReference>
<dbReference type="EMBL" id="LTDM01000022">
    <property type="protein sequence ID" value="OLS02600.1"/>
    <property type="molecule type" value="Genomic_DNA"/>
</dbReference>
<accession>A0A1U7M5S0</accession>
<keyword evidence="1" id="KW-0812">Transmembrane</keyword>
<evidence type="ECO:0000256" key="1">
    <source>
        <dbReference type="SAM" id="Phobius"/>
    </source>
</evidence>
<gene>
    <name evidence="2" type="ORF">TICRE_14010</name>
</gene>
<dbReference type="AlphaFoldDB" id="A0A1U7M5S0"/>
<protein>
    <submittedName>
        <fullName evidence="2">Uncharacterized protein</fullName>
    </submittedName>
</protein>
<comment type="caution">
    <text evidence="2">The sequence shown here is derived from an EMBL/GenBank/DDBJ whole genome shotgun (WGS) entry which is preliminary data.</text>
</comment>
<dbReference type="Proteomes" id="UP000186112">
    <property type="component" value="Unassembled WGS sequence"/>
</dbReference>
<name>A0A1U7M5S0_TISCR</name>
<keyword evidence="1" id="KW-1133">Transmembrane helix</keyword>
<organism evidence="2 3">
    <name type="scientific">Tissierella creatinophila DSM 6911</name>
    <dbReference type="NCBI Taxonomy" id="1123403"/>
    <lineage>
        <taxon>Bacteria</taxon>
        <taxon>Bacillati</taxon>
        <taxon>Bacillota</taxon>
        <taxon>Tissierellia</taxon>
        <taxon>Tissierellales</taxon>
        <taxon>Tissierellaceae</taxon>
        <taxon>Tissierella</taxon>
    </lineage>
</organism>
<proteinExistence type="predicted"/>
<evidence type="ECO:0000313" key="2">
    <source>
        <dbReference type="EMBL" id="OLS02600.1"/>
    </source>
</evidence>
<evidence type="ECO:0000313" key="3">
    <source>
        <dbReference type="Proteomes" id="UP000186112"/>
    </source>
</evidence>
<sequence>MKIDSTHNINKINNITSKNHVEVKEVNLSTNQEIETAEISAIYKESSLEDKSYIYDLTSIEKFVKESQNIYGQLKKMVEETLKNQGTVVHILEKMQQSEKLQGFTQENIVKLDETIGDRILDLLKTNLDEDQIKLDERTVAGIKEMISPGGRLSPEIISERIVNFIKESSVHDSVKLDILIELIDKEFKEAEEILVKLPQITQKTYDKIMEKLDRMKLLEVFGKGAESVSAQIKKIVEVNINDQFKTIEALKQIEQSDGIKLDKTTIIEMEKLISPRGKLGSQTISDKIVAFIKEASTGDLEKLNSLIKMMSQDFKATEKLLGQLPDLSHKTYDKSMTKLGQLEQDLLKMGYPAPFILGNIMNLYEMVIKTNRFGIKPYIIIIICIILYYGLRLLIN</sequence>
<keyword evidence="3" id="KW-1185">Reference proteome</keyword>
<dbReference type="OrthoDB" id="49105at2"/>